<evidence type="ECO:0000256" key="6">
    <source>
        <dbReference type="ARBA" id="ARBA00022692"/>
    </source>
</evidence>
<keyword evidence="4 10" id="KW-0328">Glycosyltransferase</keyword>
<evidence type="ECO:0000256" key="4">
    <source>
        <dbReference type="ARBA" id="ARBA00022676"/>
    </source>
</evidence>
<organism evidence="12">
    <name type="scientific">Phaffia rhodozyma</name>
    <name type="common">Yeast</name>
    <name type="synonym">Xanthophyllomyces dendrorhous</name>
    <dbReference type="NCBI Taxonomy" id="264483"/>
    <lineage>
        <taxon>Eukaryota</taxon>
        <taxon>Fungi</taxon>
        <taxon>Dikarya</taxon>
        <taxon>Basidiomycota</taxon>
        <taxon>Agaricomycotina</taxon>
        <taxon>Tremellomycetes</taxon>
        <taxon>Cystofilobasidiales</taxon>
        <taxon>Mrakiaceae</taxon>
        <taxon>Phaffia</taxon>
    </lineage>
</organism>
<keyword evidence="7 10" id="KW-0256">Endoplasmic reticulum</keyword>
<evidence type="ECO:0000256" key="1">
    <source>
        <dbReference type="ARBA" id="ARBA00004477"/>
    </source>
</evidence>
<dbReference type="UniPathway" id="UPA00378"/>
<evidence type="ECO:0000256" key="11">
    <source>
        <dbReference type="SAM" id="MobiDB-lite"/>
    </source>
</evidence>
<evidence type="ECO:0000256" key="9">
    <source>
        <dbReference type="ARBA" id="ARBA00023136"/>
    </source>
</evidence>
<evidence type="ECO:0000256" key="2">
    <source>
        <dbReference type="ARBA" id="ARBA00004922"/>
    </source>
</evidence>
<dbReference type="PANTHER" id="PTHR22760:SF2">
    <property type="entry name" value="ALPHA-1,2-MANNOSYLTRANSFERASE ALG9"/>
    <property type="match status" value="1"/>
</dbReference>
<evidence type="ECO:0000256" key="7">
    <source>
        <dbReference type="ARBA" id="ARBA00022824"/>
    </source>
</evidence>
<dbReference type="InterPro" id="IPR005599">
    <property type="entry name" value="GPI_mannosylTrfase"/>
</dbReference>
<keyword evidence="8 10" id="KW-1133">Transmembrane helix</keyword>
<comment type="subcellular location">
    <subcellularLocation>
        <location evidence="1 10">Endoplasmic reticulum membrane</location>
        <topology evidence="1 10">Multi-pass membrane protein</topology>
    </subcellularLocation>
</comment>
<feature type="transmembrane region" description="Helical" evidence="10">
    <location>
        <begin position="141"/>
        <end position="165"/>
    </location>
</feature>
<comment type="similarity">
    <text evidence="3 10">Belongs to the glycosyltransferase 22 family.</text>
</comment>
<keyword evidence="9 10" id="KW-0472">Membrane</keyword>
<feature type="transmembrane region" description="Helical" evidence="10">
    <location>
        <begin position="185"/>
        <end position="210"/>
    </location>
</feature>
<dbReference type="AlphaFoldDB" id="A0A0F7SXB0"/>
<reference evidence="12" key="1">
    <citation type="submission" date="2014-08" db="EMBL/GenBank/DDBJ databases">
        <authorList>
            <person name="Sharma Rahul"/>
            <person name="Thines Marco"/>
        </authorList>
    </citation>
    <scope>NUCLEOTIDE SEQUENCE</scope>
</reference>
<dbReference type="PANTHER" id="PTHR22760">
    <property type="entry name" value="GLYCOSYLTRANSFERASE"/>
    <property type="match status" value="1"/>
</dbReference>
<feature type="compositionally biased region" description="Basic and acidic residues" evidence="11">
    <location>
        <begin position="9"/>
        <end position="27"/>
    </location>
</feature>
<evidence type="ECO:0000256" key="10">
    <source>
        <dbReference type="RuleBase" id="RU363075"/>
    </source>
</evidence>
<feature type="transmembrane region" description="Helical" evidence="10">
    <location>
        <begin position="336"/>
        <end position="357"/>
    </location>
</feature>
<feature type="transmembrane region" description="Helical" evidence="10">
    <location>
        <begin position="305"/>
        <end position="324"/>
    </location>
</feature>
<feature type="transmembrane region" description="Helical" evidence="10">
    <location>
        <begin position="222"/>
        <end position="249"/>
    </location>
</feature>
<keyword evidence="6 10" id="KW-0812">Transmembrane</keyword>
<dbReference type="GO" id="GO:0005789">
    <property type="term" value="C:endoplasmic reticulum membrane"/>
    <property type="evidence" value="ECO:0007669"/>
    <property type="project" value="UniProtKB-SubCell"/>
</dbReference>
<feature type="transmembrane region" description="Helical" evidence="10">
    <location>
        <begin position="450"/>
        <end position="471"/>
    </location>
</feature>
<evidence type="ECO:0000256" key="3">
    <source>
        <dbReference type="ARBA" id="ARBA00007063"/>
    </source>
</evidence>
<protein>
    <recommendedName>
        <fullName evidence="10">Mannosyltransferase</fullName>
        <ecNumber evidence="10">2.4.1.-</ecNumber>
    </recommendedName>
</protein>
<feature type="transmembrane region" description="Helical" evidence="10">
    <location>
        <begin position="273"/>
        <end position="293"/>
    </location>
</feature>
<sequence>MSYATTLGHGHETIRFRGKAKEPKPDADGNFTKPKRWVDRHTTLMVDQVRRSAQPPWIPSLSLAFRIFIFIRFTSAMYTGITDCDEVFNFWEPLHYLSKNTGFQTWELSPQYAVRSWAYIASFLPAAEIIPYYMNLGKRQAFFCVRIFQAFFCAYVEARFFRAIVQHVNDRAGRYYLFTMLFSAGMWNAATAFLPSTTTLHTTLLAYSFYLEPTASNNNRRVYLATFFFAFGALFAWPFSLLLALPFVAEELLLGGNDLVFADGRVEWLTGRIIRLIKAGLIASLIAIPIVLVDSYAYGRTTFPALNIILYNIFSTTGGSPDLYGTSPASFYLRNLFLNFNFLLPLALLSLPVLAITHRFDYKRLGSKQRKPQEGETSAYALMFGRLSGFYLWLGVMSWQAHKEERFMYPAYPLLGFNAAVTLFLLRGLVERAYIKVTKSPYRASETTLFANFTLLFTLGTMIISVSRIFAIQTYYVAPLRTNYHLEYTELPLLLSSLGHVPIQHNGTNDWDEWDLRPIQELNQGAGLRLCYGKEWHRFTSSWLTPDGIEVRWVKSEFDGALPKRWEPSQEVLGGWWRRQGTRAQTEGLNDLNKEELVHYVDPSTCDYFMDSTFPLRKTSSLEPAYTLDAETWERLHCAPLLDAENSKTIQRAFWAPGSWWGANDRLAWGEFCLLGRRKGRDALRVD</sequence>
<accession>A0A0F7SXB0</accession>
<evidence type="ECO:0000256" key="8">
    <source>
        <dbReference type="ARBA" id="ARBA00022989"/>
    </source>
</evidence>
<dbReference type="Pfam" id="PF03901">
    <property type="entry name" value="Glyco_transf_22"/>
    <property type="match status" value="1"/>
</dbReference>
<evidence type="ECO:0000256" key="5">
    <source>
        <dbReference type="ARBA" id="ARBA00022679"/>
    </source>
</evidence>
<evidence type="ECO:0000313" key="12">
    <source>
        <dbReference type="EMBL" id="CED84798.1"/>
    </source>
</evidence>
<feature type="region of interest" description="Disordered" evidence="11">
    <location>
        <begin position="1"/>
        <end position="32"/>
    </location>
</feature>
<dbReference type="EMBL" id="LN483166">
    <property type="protein sequence ID" value="CED84798.1"/>
    <property type="molecule type" value="Genomic_DNA"/>
</dbReference>
<feature type="transmembrane region" description="Helical" evidence="10">
    <location>
        <begin position="411"/>
        <end position="430"/>
    </location>
</feature>
<feature type="transmembrane region" description="Helical" evidence="10">
    <location>
        <begin position="378"/>
        <end position="399"/>
    </location>
</feature>
<dbReference type="EC" id="2.4.1.-" evidence="10"/>
<keyword evidence="5 12" id="KW-0808">Transferase</keyword>
<dbReference type="GO" id="GO:0006487">
    <property type="term" value="P:protein N-linked glycosylation"/>
    <property type="evidence" value="ECO:0007669"/>
    <property type="project" value="TreeGrafter"/>
</dbReference>
<dbReference type="GO" id="GO:0000026">
    <property type="term" value="F:alpha-1,2-mannosyltransferase activity"/>
    <property type="evidence" value="ECO:0007669"/>
    <property type="project" value="TreeGrafter"/>
</dbReference>
<comment type="pathway">
    <text evidence="2">Protein modification; protein glycosylation.</text>
</comment>
<proteinExistence type="inferred from homology"/>
<name>A0A0F7SXB0_PHARH</name>